<organism evidence="1">
    <name type="scientific">marine sediment metagenome</name>
    <dbReference type="NCBI Taxonomy" id="412755"/>
    <lineage>
        <taxon>unclassified sequences</taxon>
        <taxon>metagenomes</taxon>
        <taxon>ecological metagenomes</taxon>
    </lineage>
</organism>
<gene>
    <name evidence="1" type="ORF">S12H4_23294</name>
</gene>
<protein>
    <submittedName>
        <fullName evidence="1">Uncharacterized protein</fullName>
    </submittedName>
</protein>
<evidence type="ECO:0000313" key="1">
    <source>
        <dbReference type="EMBL" id="GAI83113.1"/>
    </source>
</evidence>
<comment type="caution">
    <text evidence="1">The sequence shown here is derived from an EMBL/GenBank/DDBJ whole genome shotgun (WGS) entry which is preliminary data.</text>
</comment>
<sequence length="48" mass="5793">MTKQRKEQKAKPYLMPDLEKRMTLGLKLDRENNKEYIVSVFLVRLQIV</sequence>
<name>X1RR31_9ZZZZ</name>
<proteinExistence type="predicted"/>
<reference evidence="1" key="1">
    <citation type="journal article" date="2014" name="Front. Microbiol.">
        <title>High frequency of phylogenetically diverse reductive dehalogenase-homologous genes in deep subseafloor sedimentary metagenomes.</title>
        <authorList>
            <person name="Kawai M."/>
            <person name="Futagami T."/>
            <person name="Toyoda A."/>
            <person name="Takaki Y."/>
            <person name="Nishi S."/>
            <person name="Hori S."/>
            <person name="Arai W."/>
            <person name="Tsubouchi T."/>
            <person name="Morono Y."/>
            <person name="Uchiyama I."/>
            <person name="Ito T."/>
            <person name="Fujiyama A."/>
            <person name="Inagaki F."/>
            <person name="Takami H."/>
        </authorList>
    </citation>
    <scope>NUCLEOTIDE SEQUENCE</scope>
    <source>
        <strain evidence="1">Expedition CK06-06</strain>
    </source>
</reference>
<dbReference type="EMBL" id="BARW01012339">
    <property type="protein sequence ID" value="GAI83113.1"/>
    <property type="molecule type" value="Genomic_DNA"/>
</dbReference>
<accession>X1RR31</accession>
<dbReference type="AlphaFoldDB" id="X1RR31"/>
<feature type="non-terminal residue" evidence="1">
    <location>
        <position position="48"/>
    </location>
</feature>